<gene>
    <name evidence="3" type="ORF">EDD83_01740</name>
</gene>
<dbReference type="GO" id="GO:0006537">
    <property type="term" value="P:glutamate biosynthetic process"/>
    <property type="evidence" value="ECO:0007669"/>
    <property type="project" value="InterPro"/>
</dbReference>
<proteinExistence type="inferred from homology"/>
<accession>A0A3M9LIK5</accession>
<dbReference type="PANTHER" id="PTHR43819:SF1">
    <property type="entry name" value="ARCHAEAL-TYPE GLUTAMATE SYNTHASE [NADPH]"/>
    <property type="match status" value="1"/>
</dbReference>
<reference evidence="3 4" key="1">
    <citation type="submission" date="2018-10" db="EMBL/GenBank/DDBJ databases">
        <title>Cultivation of a novel Methanohalophilus strain from Kebrit Deep of the Red Sea and a genomic comparison of members of the genus Methanohalophilus.</title>
        <authorList>
            <person name="Guan Y."/>
            <person name="Ngugi D.K."/>
            <person name="Stingl U."/>
        </authorList>
    </citation>
    <scope>NUCLEOTIDE SEQUENCE [LARGE SCALE GENOMIC DNA]</scope>
    <source>
        <strain evidence="3 4">DSM 10369</strain>
    </source>
</reference>
<dbReference type="GO" id="GO:0015930">
    <property type="term" value="F:glutamate synthase activity"/>
    <property type="evidence" value="ECO:0007669"/>
    <property type="project" value="InterPro"/>
</dbReference>
<dbReference type="InterPro" id="IPR013785">
    <property type="entry name" value="Aldolase_TIM"/>
</dbReference>
<evidence type="ECO:0000313" key="4">
    <source>
        <dbReference type="Proteomes" id="UP000273978"/>
    </source>
</evidence>
<dbReference type="EMBL" id="RJJF01000002">
    <property type="protein sequence ID" value="RNI12303.1"/>
    <property type="molecule type" value="Genomic_DNA"/>
</dbReference>
<name>A0A3M9LIK5_9EURY</name>
<evidence type="ECO:0000259" key="2">
    <source>
        <dbReference type="Pfam" id="PF01645"/>
    </source>
</evidence>
<comment type="similarity">
    <text evidence="1">Belongs to the glutamate synthase family.</text>
</comment>
<protein>
    <recommendedName>
        <fullName evidence="2">Glutamate synthase domain-containing protein</fullName>
    </recommendedName>
</protein>
<evidence type="ECO:0000256" key="1">
    <source>
        <dbReference type="ARBA" id="ARBA00009716"/>
    </source>
</evidence>
<dbReference type="SUPFAM" id="SSF51395">
    <property type="entry name" value="FMN-linked oxidoreductases"/>
    <property type="match status" value="1"/>
</dbReference>
<dbReference type="AlphaFoldDB" id="A0A3M9LIK5"/>
<sequence>MRPGATAAAKKFVKQATSIPTLFALHRARKFLDDRNIKDISLVITGGLRVSSDFAKALAMGADAIAIGTAALMACACQQYRLCDTGQCPVGVTTQDPELRKRLKIEYSAKKLEHFLRVSTEEMKDFARLTGNDDVHKLSTEDLCTTNTEISGNTDIEHV</sequence>
<dbReference type="InterPro" id="IPR002932">
    <property type="entry name" value="Glu_synthdom"/>
</dbReference>
<dbReference type="Gene3D" id="3.20.20.70">
    <property type="entry name" value="Aldolase class I"/>
    <property type="match status" value="1"/>
</dbReference>
<comment type="caution">
    <text evidence="3">The sequence shown here is derived from an EMBL/GenBank/DDBJ whole genome shotgun (WGS) entry which is preliminary data.</text>
</comment>
<evidence type="ECO:0000313" key="3">
    <source>
        <dbReference type="EMBL" id="RNI12303.1"/>
    </source>
</evidence>
<dbReference type="Proteomes" id="UP000273978">
    <property type="component" value="Unassembled WGS sequence"/>
</dbReference>
<feature type="domain" description="Glutamate synthase" evidence="2">
    <location>
        <begin position="4"/>
        <end position="131"/>
    </location>
</feature>
<dbReference type="Pfam" id="PF01645">
    <property type="entry name" value="Glu_synthase"/>
    <property type="match status" value="1"/>
</dbReference>
<dbReference type="PANTHER" id="PTHR43819">
    <property type="entry name" value="ARCHAEAL-TYPE GLUTAMATE SYNTHASE [NADPH]"/>
    <property type="match status" value="1"/>
</dbReference>
<organism evidence="3 4">
    <name type="scientific">Methanohalophilus euhalobius</name>
    <dbReference type="NCBI Taxonomy" id="51203"/>
    <lineage>
        <taxon>Archaea</taxon>
        <taxon>Methanobacteriati</taxon>
        <taxon>Methanobacteriota</taxon>
        <taxon>Stenosarchaea group</taxon>
        <taxon>Methanomicrobia</taxon>
        <taxon>Methanosarcinales</taxon>
        <taxon>Methanosarcinaceae</taxon>
        <taxon>Methanohalophilus</taxon>
    </lineage>
</organism>